<dbReference type="InterPro" id="IPR020456">
    <property type="entry name" value="Acylphosphatase"/>
</dbReference>
<dbReference type="NCBIfam" id="NF011016">
    <property type="entry name" value="PRK14444.1"/>
    <property type="match status" value="1"/>
</dbReference>
<comment type="similarity">
    <text evidence="1 8">Belongs to the acylphosphatase family.</text>
</comment>
<evidence type="ECO:0000256" key="5">
    <source>
        <dbReference type="ARBA" id="ARBA00047645"/>
    </source>
</evidence>
<dbReference type="EMBL" id="CP002278">
    <property type="protein sequence ID" value="ADP77339.1"/>
    <property type="molecule type" value="Genomic_DNA"/>
</dbReference>
<protein>
    <recommendedName>
        <fullName evidence="3 6">Acylphosphatase</fullName>
        <ecNumber evidence="2 6">3.6.1.7</ecNumber>
    </recommendedName>
</protein>
<evidence type="ECO:0000313" key="10">
    <source>
        <dbReference type="EMBL" id="ADP77339.1"/>
    </source>
</evidence>
<keyword evidence="11" id="KW-1185">Reference proteome</keyword>
<dbReference type="HOGENOM" id="CLU_141932_3_2_2"/>
<dbReference type="PROSITE" id="PS51160">
    <property type="entry name" value="ACYLPHOSPHATASE_3"/>
    <property type="match status" value="1"/>
</dbReference>
<reference evidence="10 11" key="1">
    <citation type="journal article" date="2010" name="Stand. Genomic Sci.">
        <title>Complete genome sequence of Methanothermus fervidus type strain (V24S).</title>
        <authorList>
            <person name="Anderson I."/>
            <person name="Djao O.D."/>
            <person name="Misra M."/>
            <person name="Chertkov O."/>
            <person name="Nolan M."/>
            <person name="Lucas S."/>
            <person name="Lapidus A."/>
            <person name="Del Rio T.G."/>
            <person name="Tice H."/>
            <person name="Cheng J.F."/>
            <person name="Tapia R."/>
            <person name="Han C."/>
            <person name="Goodwin L."/>
            <person name="Pitluck S."/>
            <person name="Liolios K."/>
            <person name="Ivanova N."/>
            <person name="Mavromatis K."/>
            <person name="Mikhailova N."/>
            <person name="Pati A."/>
            <person name="Brambilla E."/>
            <person name="Chen A."/>
            <person name="Palaniappan K."/>
            <person name="Land M."/>
            <person name="Hauser L."/>
            <person name="Chang Y.J."/>
            <person name="Jeffries C.D."/>
            <person name="Sikorski J."/>
            <person name="Spring S."/>
            <person name="Rohde M."/>
            <person name="Eichinger K."/>
            <person name="Huber H."/>
            <person name="Wirth R."/>
            <person name="Goker M."/>
            <person name="Detter J.C."/>
            <person name="Woyke T."/>
            <person name="Bristow J."/>
            <person name="Eisen J.A."/>
            <person name="Markowitz V."/>
            <person name="Hugenholtz P."/>
            <person name="Klenk H.P."/>
            <person name="Kyrpides N.C."/>
        </authorList>
    </citation>
    <scope>NUCLEOTIDE SEQUENCE [LARGE SCALE GENOMIC DNA]</scope>
    <source>
        <strain evidence="11">ATCC 43054 / DSM 2088 / JCM 10308 / V24 S</strain>
    </source>
</reference>
<keyword evidence="4 6" id="KW-0378">Hydrolase</keyword>
<feature type="domain" description="Acylphosphatase-like" evidence="9">
    <location>
        <begin position="4"/>
        <end position="91"/>
    </location>
</feature>
<evidence type="ECO:0000256" key="6">
    <source>
        <dbReference type="PROSITE-ProRule" id="PRU00520"/>
    </source>
</evidence>
<dbReference type="InterPro" id="IPR036046">
    <property type="entry name" value="Acylphosphatase-like_dom_sf"/>
</dbReference>
<evidence type="ECO:0000256" key="4">
    <source>
        <dbReference type="ARBA" id="ARBA00022801"/>
    </source>
</evidence>
<dbReference type="InterPro" id="IPR001792">
    <property type="entry name" value="Acylphosphatase-like_dom"/>
</dbReference>
<evidence type="ECO:0000256" key="2">
    <source>
        <dbReference type="ARBA" id="ARBA00012150"/>
    </source>
</evidence>
<feature type="active site" evidence="6">
    <location>
        <position position="19"/>
    </location>
</feature>
<dbReference type="FunFam" id="3.30.70.100:FF:000012">
    <property type="entry name" value="Acylphosphatase"/>
    <property type="match status" value="1"/>
</dbReference>
<accession>E3GYF7</accession>
<dbReference type="InterPro" id="IPR017968">
    <property type="entry name" value="Acylphosphatase_CS"/>
</dbReference>
<evidence type="ECO:0000256" key="1">
    <source>
        <dbReference type="ARBA" id="ARBA00005614"/>
    </source>
</evidence>
<dbReference type="Proteomes" id="UP000002315">
    <property type="component" value="Chromosome"/>
</dbReference>
<comment type="catalytic activity">
    <reaction evidence="5 6 7">
        <text>an acyl phosphate + H2O = a carboxylate + phosphate + H(+)</text>
        <dbReference type="Rhea" id="RHEA:14965"/>
        <dbReference type="ChEBI" id="CHEBI:15377"/>
        <dbReference type="ChEBI" id="CHEBI:15378"/>
        <dbReference type="ChEBI" id="CHEBI:29067"/>
        <dbReference type="ChEBI" id="CHEBI:43474"/>
        <dbReference type="ChEBI" id="CHEBI:59918"/>
        <dbReference type="EC" id="3.6.1.7"/>
    </reaction>
</comment>
<dbReference type="KEGG" id="mfv:Mfer_0539"/>
<dbReference type="SUPFAM" id="SSF54975">
    <property type="entry name" value="Acylphosphatase/BLUF domain-like"/>
    <property type="match status" value="1"/>
</dbReference>
<dbReference type="PANTHER" id="PTHR47268">
    <property type="entry name" value="ACYLPHOSPHATASE"/>
    <property type="match status" value="1"/>
</dbReference>
<dbReference type="PROSITE" id="PS00150">
    <property type="entry name" value="ACYLPHOSPHATASE_1"/>
    <property type="match status" value="1"/>
</dbReference>
<organism evidence="10 11">
    <name type="scientific">Methanothermus fervidus (strain ATCC 43054 / DSM 2088 / JCM 10308 / V24 S)</name>
    <dbReference type="NCBI Taxonomy" id="523846"/>
    <lineage>
        <taxon>Archaea</taxon>
        <taxon>Methanobacteriati</taxon>
        <taxon>Methanobacteriota</taxon>
        <taxon>Methanomada group</taxon>
        <taxon>Methanobacteria</taxon>
        <taxon>Methanobacteriales</taxon>
        <taxon>Methanothermaceae</taxon>
        <taxon>Methanothermus</taxon>
    </lineage>
</organism>
<sequence>MKVRAHIFISGRVQGVFFRANTKKVAEKHGVKGWVRNLPDGRVEAVLEGEKEDVEKVIEFCREGPPLAKVTNVDVKWEKYKGEFRNFEVRY</sequence>
<dbReference type="EC" id="3.6.1.7" evidence="2 6"/>
<evidence type="ECO:0000313" key="11">
    <source>
        <dbReference type="Proteomes" id="UP000002315"/>
    </source>
</evidence>
<dbReference type="PANTHER" id="PTHR47268:SF4">
    <property type="entry name" value="ACYLPHOSPHATASE"/>
    <property type="match status" value="1"/>
</dbReference>
<evidence type="ECO:0000256" key="8">
    <source>
        <dbReference type="RuleBase" id="RU004168"/>
    </source>
</evidence>
<dbReference type="GO" id="GO:0003998">
    <property type="term" value="F:acylphosphatase activity"/>
    <property type="evidence" value="ECO:0007669"/>
    <property type="project" value="UniProtKB-EC"/>
</dbReference>
<proteinExistence type="inferred from homology"/>
<dbReference type="PROSITE" id="PS00151">
    <property type="entry name" value="ACYLPHOSPHATASE_2"/>
    <property type="match status" value="1"/>
</dbReference>
<dbReference type="PRINTS" id="PR00112">
    <property type="entry name" value="ACYLPHPHTASE"/>
</dbReference>
<evidence type="ECO:0000259" key="9">
    <source>
        <dbReference type="PROSITE" id="PS51160"/>
    </source>
</evidence>
<evidence type="ECO:0000256" key="7">
    <source>
        <dbReference type="RuleBase" id="RU000553"/>
    </source>
</evidence>
<evidence type="ECO:0000256" key="3">
    <source>
        <dbReference type="ARBA" id="ARBA00015991"/>
    </source>
</evidence>
<dbReference type="Gene3D" id="3.30.70.100">
    <property type="match status" value="1"/>
</dbReference>
<dbReference type="Pfam" id="PF00708">
    <property type="entry name" value="Acylphosphatase"/>
    <property type="match status" value="1"/>
</dbReference>
<dbReference type="STRING" id="523846.Mfer_0539"/>
<name>E3GYF7_METFV</name>
<gene>
    <name evidence="10" type="ordered locus">Mfer_0539</name>
</gene>
<feature type="active site" evidence="6">
    <location>
        <position position="37"/>
    </location>
</feature>
<dbReference type="AlphaFoldDB" id="E3GYF7"/>